<evidence type="ECO:0000313" key="3">
    <source>
        <dbReference type="Proteomes" id="UP001410394"/>
    </source>
</evidence>
<reference evidence="2 3" key="1">
    <citation type="journal article" date="2018" name="Int. J. Syst. Evol. Microbiol.">
        <title>Uliginosibacterium sediminicola sp. nov., isolated from freshwater sediment.</title>
        <authorList>
            <person name="Hwang W.M."/>
            <person name="Kim S.M."/>
            <person name="Kang K."/>
            <person name="Ahn T.Y."/>
        </authorList>
    </citation>
    <scope>NUCLEOTIDE SEQUENCE [LARGE SCALE GENOMIC DNA]</scope>
    <source>
        <strain evidence="2 3">M1-21</strain>
    </source>
</reference>
<name>A0ABU9YW05_9RHOO</name>
<dbReference type="SUPFAM" id="SSF47413">
    <property type="entry name" value="lambda repressor-like DNA-binding domains"/>
    <property type="match status" value="1"/>
</dbReference>
<evidence type="ECO:0000313" key="2">
    <source>
        <dbReference type="EMBL" id="MEN3067914.1"/>
    </source>
</evidence>
<accession>A0ABU9YW05</accession>
<dbReference type="PROSITE" id="PS50943">
    <property type="entry name" value="HTH_CROC1"/>
    <property type="match status" value="1"/>
</dbReference>
<dbReference type="Proteomes" id="UP001410394">
    <property type="component" value="Unassembled WGS sequence"/>
</dbReference>
<dbReference type="Gene3D" id="1.10.260.40">
    <property type="entry name" value="lambda repressor-like DNA-binding domains"/>
    <property type="match status" value="1"/>
</dbReference>
<dbReference type="RefSeq" id="WP_345918677.1">
    <property type="nucleotide sequence ID" value="NZ_JBDIVE010000002.1"/>
</dbReference>
<dbReference type="EMBL" id="JBDIVE010000002">
    <property type="protein sequence ID" value="MEN3067914.1"/>
    <property type="molecule type" value="Genomic_DNA"/>
</dbReference>
<organism evidence="2 3">
    <name type="scientific">Uliginosibacterium sediminicola</name>
    <dbReference type="NCBI Taxonomy" id="2024550"/>
    <lineage>
        <taxon>Bacteria</taxon>
        <taxon>Pseudomonadati</taxon>
        <taxon>Pseudomonadota</taxon>
        <taxon>Betaproteobacteria</taxon>
        <taxon>Rhodocyclales</taxon>
        <taxon>Zoogloeaceae</taxon>
        <taxon>Uliginosibacterium</taxon>
    </lineage>
</organism>
<protein>
    <submittedName>
        <fullName evidence="2">Helix-turn-helix transcriptional regulator</fullName>
    </submittedName>
</protein>
<dbReference type="Pfam" id="PF13560">
    <property type="entry name" value="HTH_31"/>
    <property type="match status" value="1"/>
</dbReference>
<evidence type="ECO:0000259" key="1">
    <source>
        <dbReference type="PROSITE" id="PS50943"/>
    </source>
</evidence>
<comment type="caution">
    <text evidence="2">The sequence shown here is derived from an EMBL/GenBank/DDBJ whole genome shotgun (WGS) entry which is preliminary data.</text>
</comment>
<keyword evidence="3" id="KW-1185">Reference proteome</keyword>
<dbReference type="CDD" id="cd00093">
    <property type="entry name" value="HTH_XRE"/>
    <property type="match status" value="1"/>
</dbReference>
<dbReference type="InterPro" id="IPR010982">
    <property type="entry name" value="Lambda_DNA-bd_dom_sf"/>
</dbReference>
<gene>
    <name evidence="2" type="ORF">ABDB84_05430</name>
</gene>
<feature type="domain" description="HTH cro/C1-type" evidence="1">
    <location>
        <begin position="25"/>
        <end position="82"/>
    </location>
</feature>
<proteinExistence type="predicted"/>
<sequence>MRKEQVVPLSKADQFAVVKIIGSRMREARELCGLSVTTAAERLGYKNPSKLSKIENSTDTISVPVWTIRRAAEVYEVSCDYLFGLSSDWEVGARADQERGVSQWMFDAWEAARRRDMETLKKLHDRVQAMNEVIGQMLASGEATAAALARFKELNPSFEDMRGSATLTAKIEAGLTAAKAAQIKMVRFRVECSVSARSESTQLPLFL</sequence>
<dbReference type="SMART" id="SM00530">
    <property type="entry name" value="HTH_XRE"/>
    <property type="match status" value="1"/>
</dbReference>
<dbReference type="InterPro" id="IPR001387">
    <property type="entry name" value="Cro/C1-type_HTH"/>
</dbReference>